<organism evidence="2 3">
    <name type="scientific">Pseudoramibacter alactolyticus ATCC 23263</name>
    <dbReference type="NCBI Taxonomy" id="887929"/>
    <lineage>
        <taxon>Bacteria</taxon>
        <taxon>Bacillati</taxon>
        <taxon>Bacillota</taxon>
        <taxon>Clostridia</taxon>
        <taxon>Eubacteriales</taxon>
        <taxon>Eubacteriaceae</taxon>
        <taxon>Pseudoramibacter</taxon>
    </lineage>
</organism>
<evidence type="ECO:0000313" key="2">
    <source>
        <dbReference type="EMBL" id="EFV01953.1"/>
    </source>
</evidence>
<protein>
    <submittedName>
        <fullName evidence="2">Uncharacterized protein</fullName>
    </submittedName>
</protein>
<dbReference type="EMBL" id="AEQN01000016">
    <property type="protein sequence ID" value="EFV01953.1"/>
    <property type="molecule type" value="Genomic_DNA"/>
</dbReference>
<dbReference type="HOGENOM" id="CLU_1169864_0_0_9"/>
<reference evidence="2 3" key="1">
    <citation type="submission" date="2010-12" db="EMBL/GenBank/DDBJ databases">
        <authorList>
            <person name="Muzny D."/>
            <person name="Qin X."/>
            <person name="Deng J."/>
            <person name="Jiang H."/>
            <person name="Liu Y."/>
            <person name="Qu J."/>
            <person name="Song X.-Z."/>
            <person name="Zhang L."/>
            <person name="Thornton R."/>
            <person name="Coyle M."/>
            <person name="Francisco L."/>
            <person name="Jackson L."/>
            <person name="Javaid M."/>
            <person name="Korchina V."/>
            <person name="Kovar C."/>
            <person name="Mata R."/>
            <person name="Mathew T."/>
            <person name="Ngo R."/>
            <person name="Nguyen L."/>
            <person name="Nguyen N."/>
            <person name="Okwuonu G."/>
            <person name="Ongeri F."/>
            <person name="Pham C."/>
            <person name="Simmons D."/>
            <person name="Wilczek-Boney K."/>
            <person name="Hale W."/>
            <person name="Jakkamsetti A."/>
            <person name="Pham P."/>
            <person name="Ruth R."/>
            <person name="San Lucas F."/>
            <person name="Warren J."/>
            <person name="Zhang J."/>
            <person name="Zhao Z."/>
            <person name="Zhou C."/>
            <person name="Zhu D."/>
            <person name="Lee S."/>
            <person name="Bess C."/>
            <person name="Blankenburg K."/>
            <person name="Forbes L."/>
            <person name="Fu Q."/>
            <person name="Gubbala S."/>
            <person name="Hirani K."/>
            <person name="Jayaseelan J.C."/>
            <person name="Lara F."/>
            <person name="Munidasa M."/>
            <person name="Palculict T."/>
            <person name="Patil S."/>
            <person name="Pu L.-L."/>
            <person name="Saada N."/>
            <person name="Tang L."/>
            <person name="Weissenberger G."/>
            <person name="Zhu Y."/>
            <person name="Hemphill L."/>
            <person name="Shang Y."/>
            <person name="Youmans B."/>
            <person name="Ayvaz T."/>
            <person name="Ross M."/>
            <person name="Santibanez J."/>
            <person name="Aqrawi P."/>
            <person name="Gross S."/>
            <person name="Joshi V."/>
            <person name="Fowler G."/>
            <person name="Nazareth L."/>
            <person name="Reid J."/>
            <person name="Worley K."/>
            <person name="Petrosino J."/>
            <person name="Highlander S."/>
            <person name="Gibbs R."/>
        </authorList>
    </citation>
    <scope>NUCLEOTIDE SEQUENCE [LARGE SCALE GENOMIC DNA]</scope>
    <source>
        <strain evidence="2 3">ATCC 23263</strain>
    </source>
</reference>
<comment type="caution">
    <text evidence="2">The sequence shown here is derived from an EMBL/GenBank/DDBJ whole genome shotgun (WGS) entry which is preliminary data.</text>
</comment>
<feature type="region of interest" description="Disordered" evidence="1">
    <location>
        <begin position="202"/>
        <end position="237"/>
    </location>
</feature>
<evidence type="ECO:0000313" key="3">
    <source>
        <dbReference type="Proteomes" id="UP000004754"/>
    </source>
</evidence>
<dbReference type="OrthoDB" id="1651392at2"/>
<keyword evidence="3" id="KW-1185">Reference proteome</keyword>
<gene>
    <name evidence="2" type="ORF">HMP0721_1348</name>
</gene>
<dbReference type="RefSeq" id="WP_006598770.1">
    <property type="nucleotide sequence ID" value="NZ_GL622359.1"/>
</dbReference>
<proteinExistence type="predicted"/>
<dbReference type="AlphaFoldDB" id="E6MH63"/>
<sequence>MFTTKTPFLKAKAFYRKSLTAQINIHVKKEKRLKVFDQNDVYLSIKKISKNNSMADEMRADNEARQDWNCTADPALVVGVPEDKGLEIKLKIRVNISFANTGGYWAYSVPSCRKHWYFQGQGEKSERSKNGGRRAESQRSQRQNFPHGTGTGLQALMAAYNKAERIVKQYEWVLAERKQQAEGKSAEEKKPPERRSVVAQLYRIRDEAQKPPKRSSCARENDKTTDSNTAAFGGAHI</sequence>
<accession>E6MH63</accession>
<dbReference type="eggNOG" id="ENOG502Z7XB">
    <property type="taxonomic scope" value="Bacteria"/>
</dbReference>
<name>E6MH63_9FIRM</name>
<dbReference type="STRING" id="887929.HMP0721_1348"/>
<evidence type="ECO:0000256" key="1">
    <source>
        <dbReference type="SAM" id="MobiDB-lite"/>
    </source>
</evidence>
<dbReference type="Proteomes" id="UP000004754">
    <property type="component" value="Unassembled WGS sequence"/>
</dbReference>
<feature type="region of interest" description="Disordered" evidence="1">
    <location>
        <begin position="120"/>
        <end position="151"/>
    </location>
</feature>
<feature type="compositionally biased region" description="Basic and acidic residues" evidence="1">
    <location>
        <begin position="123"/>
        <end position="139"/>
    </location>
</feature>